<protein>
    <submittedName>
        <fullName evidence="2">Uncharacterized protein</fullName>
    </submittedName>
</protein>
<name>A0ABQ7DU36_BRACR</name>
<evidence type="ECO:0000256" key="1">
    <source>
        <dbReference type="SAM" id="MobiDB-lite"/>
    </source>
</evidence>
<gene>
    <name evidence="2" type="ORF">DY000_02031758</name>
</gene>
<evidence type="ECO:0000313" key="3">
    <source>
        <dbReference type="Proteomes" id="UP000266723"/>
    </source>
</evidence>
<feature type="region of interest" description="Disordered" evidence="1">
    <location>
        <begin position="85"/>
        <end position="108"/>
    </location>
</feature>
<dbReference type="EMBL" id="QGKV02000649">
    <property type="protein sequence ID" value="KAF3580616.1"/>
    <property type="molecule type" value="Genomic_DNA"/>
</dbReference>
<reference evidence="2 3" key="1">
    <citation type="journal article" date="2020" name="BMC Genomics">
        <title>Intraspecific diversification of the crop wild relative Brassica cretica Lam. using demographic model selection.</title>
        <authorList>
            <person name="Kioukis A."/>
            <person name="Michalopoulou V.A."/>
            <person name="Briers L."/>
            <person name="Pirintsos S."/>
            <person name="Studholme D.J."/>
            <person name="Pavlidis P."/>
            <person name="Sarris P.F."/>
        </authorList>
    </citation>
    <scope>NUCLEOTIDE SEQUENCE [LARGE SCALE GENOMIC DNA]</scope>
    <source>
        <strain evidence="3">cv. PFS-1207/04</strain>
    </source>
</reference>
<keyword evidence="3" id="KW-1185">Reference proteome</keyword>
<sequence>MNVFTKSNLRKDIFTKSLAVKSYSNLVLGSKTVTTKLMSKPPQKQVWVSFCDNYASYRINVTTKDLEIKFCSSLGWIKHKLSQGNGNVSKPATDKLECDDQNTDKPSSVTTQLQNMRTARSLRTRSLRSDRARVPLSRYIATELSRNVEYDTNPCIFVDSLMLSPEDRSKPISCFSTFEIINRTLR</sequence>
<proteinExistence type="predicted"/>
<accession>A0ABQ7DU36</accession>
<organism evidence="2 3">
    <name type="scientific">Brassica cretica</name>
    <name type="common">Mustard</name>
    <dbReference type="NCBI Taxonomy" id="69181"/>
    <lineage>
        <taxon>Eukaryota</taxon>
        <taxon>Viridiplantae</taxon>
        <taxon>Streptophyta</taxon>
        <taxon>Embryophyta</taxon>
        <taxon>Tracheophyta</taxon>
        <taxon>Spermatophyta</taxon>
        <taxon>Magnoliopsida</taxon>
        <taxon>eudicotyledons</taxon>
        <taxon>Gunneridae</taxon>
        <taxon>Pentapetalae</taxon>
        <taxon>rosids</taxon>
        <taxon>malvids</taxon>
        <taxon>Brassicales</taxon>
        <taxon>Brassicaceae</taxon>
        <taxon>Brassiceae</taxon>
        <taxon>Brassica</taxon>
    </lineage>
</organism>
<comment type="caution">
    <text evidence="2">The sequence shown here is derived from an EMBL/GenBank/DDBJ whole genome shotgun (WGS) entry which is preliminary data.</text>
</comment>
<evidence type="ECO:0000313" key="2">
    <source>
        <dbReference type="EMBL" id="KAF3580616.1"/>
    </source>
</evidence>
<dbReference type="Proteomes" id="UP000266723">
    <property type="component" value="Unassembled WGS sequence"/>
</dbReference>